<dbReference type="EMBL" id="GDHC01016150">
    <property type="protein sequence ID" value="JAQ02479.1"/>
    <property type="molecule type" value="Transcribed_RNA"/>
</dbReference>
<accession>A0A146L3L9</accession>
<evidence type="ECO:0000313" key="2">
    <source>
        <dbReference type="EMBL" id="JAQ02479.1"/>
    </source>
</evidence>
<reference evidence="2" key="1">
    <citation type="journal article" date="2016" name="Gigascience">
        <title>De novo construction of an expanded transcriptome assembly for the western tarnished plant bug, Lygus hesperus.</title>
        <authorList>
            <person name="Tassone E.E."/>
            <person name="Geib S.M."/>
            <person name="Hall B."/>
            <person name="Fabrick J.A."/>
            <person name="Brent C.S."/>
            <person name="Hull J.J."/>
        </authorList>
    </citation>
    <scope>NUCLEOTIDE SEQUENCE</scope>
</reference>
<evidence type="ECO:0000256" key="1">
    <source>
        <dbReference type="SAM" id="SignalP"/>
    </source>
</evidence>
<evidence type="ECO:0008006" key="3">
    <source>
        <dbReference type="Google" id="ProtNLM"/>
    </source>
</evidence>
<sequence>MCTFLRLCTCGLAGLVSACVAMIHFSLVLLDGRHDGFVFQYPVMATMPHSTSYSTLCQVEQLCNTLINRITLAFFGKRINRGRYLGLRKQSTSVLGVALKHFSNFASYIHCTQLGCYGKPKVTTTAAVVVCMTVIFTASSTMVV</sequence>
<proteinExistence type="predicted"/>
<protein>
    <recommendedName>
        <fullName evidence="3">Secreted protein</fullName>
    </recommendedName>
</protein>
<feature type="chain" id="PRO_5007526880" description="Secreted protein" evidence="1">
    <location>
        <begin position="19"/>
        <end position="144"/>
    </location>
</feature>
<name>A0A146L3L9_LYGHE</name>
<dbReference type="AlphaFoldDB" id="A0A146L3L9"/>
<keyword evidence="1" id="KW-0732">Signal</keyword>
<dbReference type="PROSITE" id="PS51257">
    <property type="entry name" value="PROKAR_LIPOPROTEIN"/>
    <property type="match status" value="1"/>
</dbReference>
<feature type="signal peptide" evidence="1">
    <location>
        <begin position="1"/>
        <end position="18"/>
    </location>
</feature>
<gene>
    <name evidence="2" type="ORF">g.8221</name>
</gene>
<organism evidence="2">
    <name type="scientific">Lygus hesperus</name>
    <name type="common">Western plant bug</name>
    <dbReference type="NCBI Taxonomy" id="30085"/>
    <lineage>
        <taxon>Eukaryota</taxon>
        <taxon>Metazoa</taxon>
        <taxon>Ecdysozoa</taxon>
        <taxon>Arthropoda</taxon>
        <taxon>Hexapoda</taxon>
        <taxon>Insecta</taxon>
        <taxon>Pterygota</taxon>
        <taxon>Neoptera</taxon>
        <taxon>Paraneoptera</taxon>
        <taxon>Hemiptera</taxon>
        <taxon>Heteroptera</taxon>
        <taxon>Panheteroptera</taxon>
        <taxon>Cimicomorpha</taxon>
        <taxon>Miridae</taxon>
        <taxon>Mirini</taxon>
        <taxon>Lygus</taxon>
    </lineage>
</organism>